<gene>
    <name evidence="1" type="ORF">ROZALSC1DRAFT_20365</name>
</gene>
<dbReference type="AlphaFoldDB" id="A0A4V1J0I0"/>
<sequence>MNSQNLSLNSLCDAIDIDTNQVKTHNFTIGSPDNKGIPNLINGGEGLFKIVEAIECYSESLDAEFDRKCSTASSVSSCNTFTDYTIPTNTSSYYSLIDVKNYKVVSSYQTLQIAAIDHVQRSIGNIRRKEQYVYTSPQISQLSLSSPGKSMNNFGIVGKSIPLNMRNKNTKFRLNRFGFENDKNFHYKQRKNKNVAECEPAEIKISNFHLPPIVQDQLFNIVKREIKFK</sequence>
<evidence type="ECO:0000313" key="2">
    <source>
        <dbReference type="Proteomes" id="UP000281549"/>
    </source>
</evidence>
<name>A0A4V1J0I0_ROZAC</name>
<protein>
    <submittedName>
        <fullName evidence="1">Uncharacterized protein</fullName>
    </submittedName>
</protein>
<dbReference type="EMBL" id="ML004940">
    <property type="protein sequence ID" value="RKP21629.1"/>
    <property type="molecule type" value="Genomic_DNA"/>
</dbReference>
<evidence type="ECO:0000313" key="1">
    <source>
        <dbReference type="EMBL" id="RKP21629.1"/>
    </source>
</evidence>
<accession>A0A4V1J0I0</accession>
<reference evidence="2" key="1">
    <citation type="journal article" date="2018" name="Nat. Microbiol.">
        <title>Leveraging single-cell genomics to expand the fungal tree of life.</title>
        <authorList>
            <person name="Ahrendt S.R."/>
            <person name="Quandt C.A."/>
            <person name="Ciobanu D."/>
            <person name="Clum A."/>
            <person name="Salamov A."/>
            <person name="Andreopoulos B."/>
            <person name="Cheng J.F."/>
            <person name="Woyke T."/>
            <person name="Pelin A."/>
            <person name="Henrissat B."/>
            <person name="Reynolds N.K."/>
            <person name="Benny G.L."/>
            <person name="Smith M.E."/>
            <person name="James T.Y."/>
            <person name="Grigoriev I.V."/>
        </authorList>
    </citation>
    <scope>NUCLEOTIDE SEQUENCE [LARGE SCALE GENOMIC DNA]</scope>
    <source>
        <strain evidence="2">CSF55</strain>
    </source>
</reference>
<proteinExistence type="predicted"/>
<organism evidence="1 2">
    <name type="scientific">Rozella allomycis (strain CSF55)</name>
    <dbReference type="NCBI Taxonomy" id="988480"/>
    <lineage>
        <taxon>Eukaryota</taxon>
        <taxon>Fungi</taxon>
        <taxon>Fungi incertae sedis</taxon>
        <taxon>Cryptomycota</taxon>
        <taxon>Cryptomycota incertae sedis</taxon>
        <taxon>Rozella</taxon>
    </lineage>
</organism>
<dbReference type="Proteomes" id="UP000281549">
    <property type="component" value="Unassembled WGS sequence"/>
</dbReference>